<dbReference type="Gene3D" id="3.40.50.720">
    <property type="entry name" value="NAD(P)-binding Rossmann-like Domain"/>
    <property type="match status" value="1"/>
</dbReference>
<dbReference type="Proteomes" id="UP000611629">
    <property type="component" value="Unassembled WGS sequence"/>
</dbReference>
<sequence length="254" mass="27402">MDIFSLKGKTAIVVGGSKGLCKGIATGFSQAGADVVLVSRKQNELDAAAIDISNKTGGVVKGISADITSVEGCKELVDKVAEEFGHVDILLNGAGLNIRKPIIEYLEEDWDKVMDVQLKYVFFMGQAVAKHMIEKNIKGKIINIGSLNSELGLKNMVAYVAAKGGIKQMTKAMAHELAQYGISVNAIGPGYFETEMTKPIFENPDNIRRFKERIPFGRTGFPEDLIGTAVFLASTASDYIVGQTIYVDGGYLIN</sequence>
<dbReference type="PANTHER" id="PTHR42760">
    <property type="entry name" value="SHORT-CHAIN DEHYDROGENASES/REDUCTASES FAMILY MEMBER"/>
    <property type="match status" value="1"/>
</dbReference>
<gene>
    <name evidence="3" type="ORF">HZF24_01195</name>
</gene>
<dbReference type="GO" id="GO:0047936">
    <property type="term" value="F:glucose 1-dehydrogenase [NAD(P)+] activity"/>
    <property type="evidence" value="ECO:0007669"/>
    <property type="project" value="UniProtKB-EC"/>
</dbReference>
<protein>
    <submittedName>
        <fullName evidence="3">Glucose 1-dehydrogenase</fullName>
        <ecNumber evidence="3">1.1.1.47</ecNumber>
    </submittedName>
</protein>
<dbReference type="Pfam" id="PF13561">
    <property type="entry name" value="adh_short_C2"/>
    <property type="match status" value="1"/>
</dbReference>
<dbReference type="InterPro" id="IPR036291">
    <property type="entry name" value="NAD(P)-bd_dom_sf"/>
</dbReference>
<dbReference type="NCBIfam" id="NF005559">
    <property type="entry name" value="PRK07231.1"/>
    <property type="match status" value="1"/>
</dbReference>
<comment type="similarity">
    <text evidence="1">Belongs to the short-chain dehydrogenases/reductases (SDR) family.</text>
</comment>
<comment type="caution">
    <text evidence="3">The sequence shown here is derived from an EMBL/GenBank/DDBJ whole genome shotgun (WGS) entry which is preliminary data.</text>
</comment>
<dbReference type="GO" id="GO:0008206">
    <property type="term" value="P:bile acid metabolic process"/>
    <property type="evidence" value="ECO:0007669"/>
    <property type="project" value="UniProtKB-ARBA"/>
</dbReference>
<dbReference type="AlphaFoldDB" id="A0A974BGL5"/>
<evidence type="ECO:0000256" key="1">
    <source>
        <dbReference type="ARBA" id="ARBA00006484"/>
    </source>
</evidence>
<evidence type="ECO:0000313" key="4">
    <source>
        <dbReference type="Proteomes" id="UP000611629"/>
    </source>
</evidence>
<proteinExistence type="inferred from homology"/>
<accession>A0A974BGL5</accession>
<organism evidence="3 4">
    <name type="scientific">Sedimentibacter hydroxybenzoicus DSM 7310</name>
    <dbReference type="NCBI Taxonomy" id="1123245"/>
    <lineage>
        <taxon>Bacteria</taxon>
        <taxon>Bacillati</taxon>
        <taxon>Bacillota</taxon>
        <taxon>Tissierellia</taxon>
        <taxon>Sedimentibacter</taxon>
    </lineage>
</organism>
<reference evidence="3" key="1">
    <citation type="submission" date="2020-07" db="EMBL/GenBank/DDBJ databases">
        <title>Genomic analysis of a strain of Sedimentibacter Hydroxybenzoicus DSM7310.</title>
        <authorList>
            <person name="Ma S."/>
        </authorList>
    </citation>
    <scope>NUCLEOTIDE SEQUENCE</scope>
    <source>
        <strain evidence="3">DSM 7310</strain>
    </source>
</reference>
<dbReference type="PRINTS" id="PR00081">
    <property type="entry name" value="GDHRDH"/>
</dbReference>
<dbReference type="InterPro" id="IPR020904">
    <property type="entry name" value="Sc_DH/Rdtase_CS"/>
</dbReference>
<dbReference type="PANTHER" id="PTHR42760:SF5">
    <property type="entry name" value="2-DEHYDRO-3-DEOXY-D-GLUCONATE 5-DEHYDROGENASE"/>
    <property type="match status" value="1"/>
</dbReference>
<dbReference type="EC" id="1.1.1.47" evidence="3"/>
<dbReference type="PRINTS" id="PR00080">
    <property type="entry name" value="SDRFAMILY"/>
</dbReference>
<dbReference type="RefSeq" id="WP_179236430.1">
    <property type="nucleotide sequence ID" value="NZ_JACBNQ010000001.1"/>
</dbReference>
<dbReference type="FunFam" id="3.40.50.720:FF:000084">
    <property type="entry name" value="Short-chain dehydrogenase reductase"/>
    <property type="match status" value="1"/>
</dbReference>
<dbReference type="SUPFAM" id="SSF51735">
    <property type="entry name" value="NAD(P)-binding Rossmann-fold domains"/>
    <property type="match status" value="1"/>
</dbReference>
<dbReference type="PROSITE" id="PS00061">
    <property type="entry name" value="ADH_SHORT"/>
    <property type="match status" value="1"/>
</dbReference>
<evidence type="ECO:0000313" key="3">
    <source>
        <dbReference type="EMBL" id="NYB72750.1"/>
    </source>
</evidence>
<name>A0A974BGL5_SEDHY</name>
<dbReference type="InterPro" id="IPR002347">
    <property type="entry name" value="SDR_fam"/>
</dbReference>
<keyword evidence="2 3" id="KW-0560">Oxidoreductase</keyword>
<dbReference type="EMBL" id="JACBNQ010000001">
    <property type="protein sequence ID" value="NYB72750.1"/>
    <property type="molecule type" value="Genomic_DNA"/>
</dbReference>
<evidence type="ECO:0000256" key="2">
    <source>
        <dbReference type="ARBA" id="ARBA00023002"/>
    </source>
</evidence>
<keyword evidence="4" id="KW-1185">Reference proteome</keyword>